<dbReference type="Pfam" id="PF16261">
    <property type="entry name" value="DUF4915"/>
    <property type="match status" value="1"/>
</dbReference>
<keyword evidence="4" id="KW-0328">Glycosyltransferase</keyword>
<reference evidence="11 12" key="1">
    <citation type="journal article" date="2018" name="Sci. Rep.">
        <title>A novel species of the marine cyanobacterium Acaryochloris with a unique pigment content and lifestyle.</title>
        <authorList>
            <person name="Partensky F."/>
            <person name="Six C."/>
            <person name="Ratin M."/>
            <person name="Garczarek L."/>
            <person name="Vaulot D."/>
            <person name="Probert I."/>
            <person name="Calteau A."/>
            <person name="Gourvil P."/>
            <person name="Marie D."/>
            <person name="Grebert T."/>
            <person name="Bouchier C."/>
            <person name="Le Panse S."/>
            <person name="Gachenot M."/>
            <person name="Rodriguez F."/>
            <person name="Garrido J.L."/>
        </authorList>
    </citation>
    <scope>NUCLEOTIDE SEQUENCE [LARGE SCALE GENOMIC DNA]</scope>
    <source>
        <strain evidence="11 12">RCC1774</strain>
    </source>
</reference>
<dbReference type="SUPFAM" id="SSF63825">
    <property type="entry name" value="YWTD domain"/>
    <property type="match status" value="1"/>
</dbReference>
<proteinExistence type="inferred from homology"/>
<dbReference type="Gene3D" id="1.25.40.10">
    <property type="entry name" value="Tetratricopeptide repeat domain"/>
    <property type="match status" value="2"/>
</dbReference>
<feature type="domain" description="N-acetyltransferase" evidence="10">
    <location>
        <begin position="405"/>
        <end position="557"/>
    </location>
</feature>
<evidence type="ECO:0000256" key="5">
    <source>
        <dbReference type="ARBA" id="ARBA00022679"/>
    </source>
</evidence>
<dbReference type="CDD" id="cd04301">
    <property type="entry name" value="NAT_SF"/>
    <property type="match status" value="1"/>
</dbReference>
<dbReference type="InterPro" id="IPR016181">
    <property type="entry name" value="Acyl_CoA_acyltransferase"/>
</dbReference>
<keyword evidence="6" id="KW-0677">Repeat</keyword>
<evidence type="ECO:0000259" key="10">
    <source>
        <dbReference type="PROSITE" id="PS51186"/>
    </source>
</evidence>
<dbReference type="Proteomes" id="UP000248857">
    <property type="component" value="Unassembled WGS sequence"/>
</dbReference>
<dbReference type="PROSITE" id="PS51186">
    <property type="entry name" value="GNAT"/>
    <property type="match status" value="1"/>
</dbReference>
<dbReference type="Pfam" id="PF14559">
    <property type="entry name" value="TPR_19"/>
    <property type="match status" value="1"/>
</dbReference>
<protein>
    <recommendedName>
        <fullName evidence="3">protein O-GlcNAc transferase</fullName>
        <ecNumber evidence="3">2.4.1.255</ecNumber>
    </recommendedName>
</protein>
<name>A0A2W1K4U3_9CYAN</name>
<dbReference type="GO" id="GO:0097363">
    <property type="term" value="F:protein O-acetylglucosaminyltransferase activity"/>
    <property type="evidence" value="ECO:0007669"/>
    <property type="project" value="UniProtKB-EC"/>
</dbReference>
<dbReference type="GO" id="GO:0006493">
    <property type="term" value="P:protein O-linked glycosylation"/>
    <property type="evidence" value="ECO:0007669"/>
    <property type="project" value="InterPro"/>
</dbReference>
<dbReference type="RefSeq" id="WP_110984467.1">
    <property type="nucleotide sequence ID" value="NZ_CAWNWM010000001.1"/>
</dbReference>
<dbReference type="PROSITE" id="PS50293">
    <property type="entry name" value="TPR_REGION"/>
    <property type="match status" value="1"/>
</dbReference>
<dbReference type="PANTHER" id="PTHR44366">
    <property type="entry name" value="UDP-N-ACETYLGLUCOSAMINE--PEPTIDE N-ACETYLGLUCOSAMINYLTRANSFERASE 110 KDA SUBUNIT"/>
    <property type="match status" value="1"/>
</dbReference>
<dbReference type="SUPFAM" id="SSF55729">
    <property type="entry name" value="Acyl-CoA N-acyltransferases (Nat)"/>
    <property type="match status" value="1"/>
</dbReference>
<dbReference type="InterPro" id="IPR000182">
    <property type="entry name" value="GNAT_dom"/>
</dbReference>
<comment type="pathway">
    <text evidence="1">Protein modification; protein glycosylation.</text>
</comment>
<accession>A0A2W1K4U3</accession>
<evidence type="ECO:0000313" key="11">
    <source>
        <dbReference type="EMBL" id="PZD74981.1"/>
    </source>
</evidence>
<dbReference type="EC" id="2.4.1.255" evidence="3"/>
<dbReference type="SUPFAM" id="SSF48452">
    <property type="entry name" value="TPR-like"/>
    <property type="match status" value="1"/>
</dbReference>
<comment type="caution">
    <text evidence="11">The sequence shown here is derived from an EMBL/GenBank/DDBJ whole genome shotgun (WGS) entry which is preliminary data.</text>
</comment>
<evidence type="ECO:0000256" key="4">
    <source>
        <dbReference type="ARBA" id="ARBA00022676"/>
    </source>
</evidence>
<dbReference type="Gene3D" id="3.40.50.11380">
    <property type="match status" value="1"/>
</dbReference>
<dbReference type="GO" id="GO:0016747">
    <property type="term" value="F:acyltransferase activity, transferring groups other than amino-acyl groups"/>
    <property type="evidence" value="ECO:0007669"/>
    <property type="project" value="InterPro"/>
</dbReference>
<dbReference type="SUPFAM" id="SSF53756">
    <property type="entry name" value="UDP-Glycosyltransferase/glycogen phosphorylase"/>
    <property type="match status" value="1"/>
</dbReference>
<sequence>MTASLNEPRLSSTPGGDAGVAAPTLEATHSEGFGHWLQQQQLSLAFTTYQTNRLFCLGTTQAGKMALHERLFDKPMGLFAQDNRLYMSTRYQIWQLDNLLRPGELRQGCDLIYTPKLAHTTGDLNVHDVVIDASGELLFVNTDFNCLARLSPDYSFVPQWRPPFISKWVAEDRCHLNGLALREGKPAYMTACSSTNTAASWRHHRVDGGVVMDIQANEVIATGLSMPHSPRWYRGKLWLLNSGTGELGHIDFDSGAFVPLTFCPGFVRGMTFCGNVAVIGLSKLRSKSFTGLALEKRLTAAGDRPHCGLMVVDLETGNVLHWLRLEGVVEELFDVVVLPNVRQPQSLGFQSDEIERLVTFPEAEGIVVTKPTVKRPSLAGKAPVAGVPRTVWDGQSSSSTASVPSIAAALDSLKFQHVYHLTPENLADYDDFTFPRLRQRWSQQPQRGEMLGVSASVEGDMVAFGVAELLPDQSAEVISLWVTPEYRQQRIGQRLMAILEQKVCQEGCTKLLIAYEATALTQIEPLLKNLGWQALSQNHTQHRWHKNFAPQLEKEAPHPFEQGKAFAKQGDLDAAIACFTEALRQRPDHLAAYNQLGNAYQQLGQTEDAIATYQALLERNPNVAQAHANLGAIWQIQGKTGDAIASYQTAIALKPDLTVAHLNLAKLHATAGQQKNAAVHYQAALAADPQQVEAHYGLAKVSLTQDHLEQANACFRQVLKLQPEHSAALLELGFLSEAQGQLAVARACYQKLFNTCLEWQHLAAYQLSYVRRQLCNWQHDDARMTELLQRLETHIAQTDSPALAPLSLSVFPASPALHRAVNEHHAAQIQRRMAETKERCHFQHPQGPVDKLRIGYVSPDFRNHPVGWLMQDLFQYHDRDRFEIFAYSLRHAEDSVQANIEAGCDHFIDCSQLLPEESAHRIHADGIHILIDLAGYTTYSRPEIFALRPAPIQCSYLGYPDTTGSESIDYLITDEWVVPPALAAHCTEQVVYLPHQFVVSPTFAESCLPKAEIDQEVLKQGNLKQTRQDYGLPAKGFVFCCFNLHRKIEPTVFSVWMKILQQVPNSVLWLSDGPDPVKVNLRQAAQAHGVAAERLIFAPRLPFDEYLARYQFADLFLDTFSYGAGSTAICALSAGVPLLTHPGETNASRMGASICAAAGLEDLLICDSILTYEQRAVHLATHAEEMATLRQKLRGNRSNLPLFQPQQWISHWEETLEKL</sequence>
<dbReference type="AlphaFoldDB" id="A0A2W1K4U3"/>
<feature type="compositionally biased region" description="Polar residues" evidence="9">
    <location>
        <begin position="1"/>
        <end position="14"/>
    </location>
</feature>
<evidence type="ECO:0000256" key="1">
    <source>
        <dbReference type="ARBA" id="ARBA00004922"/>
    </source>
</evidence>
<dbReference type="InterPro" id="IPR019734">
    <property type="entry name" value="TPR_rpt"/>
</dbReference>
<evidence type="ECO:0000256" key="3">
    <source>
        <dbReference type="ARBA" id="ARBA00011970"/>
    </source>
</evidence>
<dbReference type="Gene3D" id="3.40.50.2000">
    <property type="entry name" value="Glycogen Phosphorylase B"/>
    <property type="match status" value="1"/>
</dbReference>
<dbReference type="InterPro" id="IPR029489">
    <property type="entry name" value="OGT/SEC/SPY_C"/>
</dbReference>
<dbReference type="Gene3D" id="3.40.630.30">
    <property type="match status" value="1"/>
</dbReference>
<dbReference type="PANTHER" id="PTHR44366:SF1">
    <property type="entry name" value="UDP-N-ACETYLGLUCOSAMINE--PEPTIDE N-ACETYLGLUCOSAMINYLTRANSFERASE 110 KDA SUBUNIT"/>
    <property type="match status" value="1"/>
</dbReference>
<dbReference type="InterPro" id="IPR037919">
    <property type="entry name" value="OGT"/>
</dbReference>
<evidence type="ECO:0000313" key="12">
    <source>
        <dbReference type="Proteomes" id="UP000248857"/>
    </source>
</evidence>
<gene>
    <name evidence="11" type="primary">lapB_1</name>
    <name evidence="11" type="ORF">C1752_00501</name>
</gene>
<dbReference type="Pfam" id="PF00583">
    <property type="entry name" value="Acetyltransf_1"/>
    <property type="match status" value="1"/>
</dbReference>
<feature type="region of interest" description="Disordered" evidence="9">
    <location>
        <begin position="1"/>
        <end position="22"/>
    </location>
</feature>
<evidence type="ECO:0000256" key="6">
    <source>
        <dbReference type="ARBA" id="ARBA00022737"/>
    </source>
</evidence>
<keyword evidence="5" id="KW-0808">Transferase</keyword>
<keyword evidence="7 8" id="KW-0802">TPR repeat</keyword>
<dbReference type="OrthoDB" id="238183at2"/>
<dbReference type="InterPro" id="IPR011990">
    <property type="entry name" value="TPR-like_helical_dom_sf"/>
</dbReference>
<evidence type="ECO:0000256" key="7">
    <source>
        <dbReference type="ARBA" id="ARBA00022803"/>
    </source>
</evidence>
<feature type="repeat" description="TPR" evidence="8">
    <location>
        <begin position="590"/>
        <end position="623"/>
    </location>
</feature>
<keyword evidence="12" id="KW-1185">Reference proteome</keyword>
<feature type="repeat" description="TPR" evidence="8">
    <location>
        <begin position="692"/>
        <end position="725"/>
    </location>
</feature>
<dbReference type="NCBIfam" id="TIGR03032">
    <property type="entry name" value="TIGR03032 family protein"/>
    <property type="match status" value="1"/>
</dbReference>
<evidence type="ECO:0000256" key="8">
    <source>
        <dbReference type="PROSITE-ProRule" id="PRU00339"/>
    </source>
</evidence>
<dbReference type="EMBL" id="PQWO01000001">
    <property type="protein sequence ID" value="PZD74981.1"/>
    <property type="molecule type" value="Genomic_DNA"/>
</dbReference>
<feature type="repeat" description="TPR" evidence="8">
    <location>
        <begin position="658"/>
        <end position="691"/>
    </location>
</feature>
<dbReference type="Pfam" id="PF13844">
    <property type="entry name" value="Glyco_transf_41"/>
    <property type="match status" value="2"/>
</dbReference>
<dbReference type="SMART" id="SM00028">
    <property type="entry name" value="TPR"/>
    <property type="match status" value="5"/>
</dbReference>
<feature type="repeat" description="TPR" evidence="8">
    <location>
        <begin position="556"/>
        <end position="589"/>
    </location>
</feature>
<organism evidence="11 12">
    <name type="scientific">Acaryochloris thomasi RCC1774</name>
    <dbReference type="NCBI Taxonomy" id="1764569"/>
    <lineage>
        <taxon>Bacteria</taxon>
        <taxon>Bacillati</taxon>
        <taxon>Cyanobacteriota</taxon>
        <taxon>Cyanophyceae</taxon>
        <taxon>Acaryochloridales</taxon>
        <taxon>Acaryochloridaceae</taxon>
        <taxon>Acaryochloris</taxon>
        <taxon>Acaryochloris thomasi</taxon>
    </lineage>
</organism>
<comment type="similarity">
    <text evidence="2">Belongs to the glycosyltransferase 41 family. O-GlcNAc transferase subfamily.</text>
</comment>
<dbReference type="Pfam" id="PF13432">
    <property type="entry name" value="TPR_16"/>
    <property type="match status" value="1"/>
</dbReference>
<evidence type="ECO:0000256" key="9">
    <source>
        <dbReference type="SAM" id="MobiDB-lite"/>
    </source>
</evidence>
<evidence type="ECO:0000256" key="2">
    <source>
        <dbReference type="ARBA" id="ARBA00005386"/>
    </source>
</evidence>
<feature type="repeat" description="TPR" evidence="8">
    <location>
        <begin position="624"/>
        <end position="657"/>
    </location>
</feature>
<dbReference type="PROSITE" id="PS50005">
    <property type="entry name" value="TPR"/>
    <property type="match status" value="5"/>
</dbReference>
<dbReference type="InterPro" id="IPR017481">
    <property type="entry name" value="CHP03032"/>
</dbReference>